<dbReference type="AlphaFoldDB" id="A0A9W4XL44"/>
<sequence>MHDFVYPGTVRYLLTRTWKAALSFCDLFASCSWQKLNTSTVLLRNASGLRAHALAQIPTFNVRTFPICRTKVDGTARHKKWASQAIGIRC</sequence>
<dbReference type="Proteomes" id="UP001152607">
    <property type="component" value="Unassembled WGS sequence"/>
</dbReference>
<evidence type="ECO:0000313" key="2">
    <source>
        <dbReference type="Proteomes" id="UP001152607"/>
    </source>
</evidence>
<reference evidence="1" key="1">
    <citation type="submission" date="2023-01" db="EMBL/GenBank/DDBJ databases">
        <authorList>
            <person name="Van Ghelder C."/>
            <person name="Rancurel C."/>
        </authorList>
    </citation>
    <scope>NUCLEOTIDE SEQUENCE</scope>
    <source>
        <strain evidence="1">CNCM I-4278</strain>
    </source>
</reference>
<accession>A0A9W4XL44</accession>
<evidence type="ECO:0000313" key="1">
    <source>
        <dbReference type="EMBL" id="CAI6280862.1"/>
    </source>
</evidence>
<proteinExistence type="predicted"/>
<protein>
    <submittedName>
        <fullName evidence="1">Uncharacterized protein</fullName>
    </submittedName>
</protein>
<gene>
    <name evidence="1" type="ORF">PDIGIT_LOCUS2104</name>
</gene>
<comment type="caution">
    <text evidence="1">The sequence shown here is derived from an EMBL/GenBank/DDBJ whole genome shotgun (WGS) entry which is preliminary data.</text>
</comment>
<dbReference type="EMBL" id="CAOQHR010000001">
    <property type="protein sequence ID" value="CAI6280862.1"/>
    <property type="molecule type" value="Genomic_DNA"/>
</dbReference>
<organism evidence="1 2">
    <name type="scientific">Periconia digitata</name>
    <dbReference type="NCBI Taxonomy" id="1303443"/>
    <lineage>
        <taxon>Eukaryota</taxon>
        <taxon>Fungi</taxon>
        <taxon>Dikarya</taxon>
        <taxon>Ascomycota</taxon>
        <taxon>Pezizomycotina</taxon>
        <taxon>Dothideomycetes</taxon>
        <taxon>Pleosporomycetidae</taxon>
        <taxon>Pleosporales</taxon>
        <taxon>Massarineae</taxon>
        <taxon>Periconiaceae</taxon>
        <taxon>Periconia</taxon>
    </lineage>
</organism>
<keyword evidence="2" id="KW-1185">Reference proteome</keyword>
<name>A0A9W4XL44_9PLEO</name>